<gene>
    <name evidence="2" type="ORF">P280DRAFT_527081</name>
</gene>
<keyword evidence="3" id="KW-1185">Reference proteome</keyword>
<evidence type="ECO:0000313" key="2">
    <source>
        <dbReference type="EMBL" id="KAF2639652.1"/>
    </source>
</evidence>
<reference evidence="2" key="1">
    <citation type="journal article" date="2020" name="Stud. Mycol.">
        <title>101 Dothideomycetes genomes: a test case for predicting lifestyles and emergence of pathogens.</title>
        <authorList>
            <person name="Haridas S."/>
            <person name="Albert R."/>
            <person name="Binder M."/>
            <person name="Bloem J."/>
            <person name="Labutti K."/>
            <person name="Salamov A."/>
            <person name="Andreopoulos B."/>
            <person name="Baker S."/>
            <person name="Barry K."/>
            <person name="Bills G."/>
            <person name="Bluhm B."/>
            <person name="Cannon C."/>
            <person name="Castanera R."/>
            <person name="Culley D."/>
            <person name="Daum C."/>
            <person name="Ezra D."/>
            <person name="Gonzalez J."/>
            <person name="Henrissat B."/>
            <person name="Kuo A."/>
            <person name="Liang C."/>
            <person name="Lipzen A."/>
            <person name="Lutzoni F."/>
            <person name="Magnuson J."/>
            <person name="Mondo S."/>
            <person name="Nolan M."/>
            <person name="Ohm R."/>
            <person name="Pangilinan J."/>
            <person name="Park H.-J."/>
            <person name="Ramirez L."/>
            <person name="Alfaro M."/>
            <person name="Sun H."/>
            <person name="Tritt A."/>
            <person name="Yoshinaga Y."/>
            <person name="Zwiers L.-H."/>
            <person name="Turgeon B."/>
            <person name="Goodwin S."/>
            <person name="Spatafora J."/>
            <person name="Crous P."/>
            <person name="Grigoriev I."/>
        </authorList>
    </citation>
    <scope>NUCLEOTIDE SEQUENCE</scope>
    <source>
        <strain evidence="2">CBS 473.64</strain>
    </source>
</reference>
<proteinExistence type="predicted"/>
<dbReference type="EMBL" id="MU006786">
    <property type="protein sequence ID" value="KAF2639652.1"/>
    <property type="molecule type" value="Genomic_DNA"/>
</dbReference>
<sequence length="315" mass="34253">MMGPTRVEGGAIEQELGKPARPRPKEIAAFSFPLHACTNQTQLKSRAAHTVPEGKGCELRIANARVPAGRKRKERQAEIGSRGAPATRIDRLLLRLPSTSPVASPSLHVQSAFSSPFFTYPPSLHSSPSAPAPPYPVARKGNVPLVPSIHAHDCASIYLHCGRVGVTALLTAASGSQPDIRSRSGPSRPLVLNFTCPELQPPTHVLQKSLDGRCRRLFWLVAEVPRYSSVQRAAHPPWFSKTLLAWAHSYRYSTPAVRSEVHKSDPSAPLQYEPDDAHHSSANATRSDDLGPMFQNRCSLRARSGPRSPLSSASR</sequence>
<organism evidence="2 3">
    <name type="scientific">Massarina eburnea CBS 473.64</name>
    <dbReference type="NCBI Taxonomy" id="1395130"/>
    <lineage>
        <taxon>Eukaryota</taxon>
        <taxon>Fungi</taxon>
        <taxon>Dikarya</taxon>
        <taxon>Ascomycota</taxon>
        <taxon>Pezizomycotina</taxon>
        <taxon>Dothideomycetes</taxon>
        <taxon>Pleosporomycetidae</taxon>
        <taxon>Pleosporales</taxon>
        <taxon>Massarineae</taxon>
        <taxon>Massarinaceae</taxon>
        <taxon>Massarina</taxon>
    </lineage>
</organism>
<name>A0A6A6RXC2_9PLEO</name>
<evidence type="ECO:0000256" key="1">
    <source>
        <dbReference type="SAM" id="MobiDB-lite"/>
    </source>
</evidence>
<protein>
    <submittedName>
        <fullName evidence="2">Uncharacterized protein</fullName>
    </submittedName>
</protein>
<feature type="region of interest" description="Disordered" evidence="1">
    <location>
        <begin position="261"/>
        <end position="315"/>
    </location>
</feature>
<dbReference type="Proteomes" id="UP000799753">
    <property type="component" value="Unassembled WGS sequence"/>
</dbReference>
<feature type="region of interest" description="Disordered" evidence="1">
    <location>
        <begin position="1"/>
        <end position="23"/>
    </location>
</feature>
<accession>A0A6A6RXC2</accession>
<dbReference type="AlphaFoldDB" id="A0A6A6RXC2"/>
<evidence type="ECO:0000313" key="3">
    <source>
        <dbReference type="Proteomes" id="UP000799753"/>
    </source>
</evidence>